<dbReference type="EMBL" id="JADKCH010000033">
    <property type="protein sequence ID" value="MBK8574016.1"/>
    <property type="molecule type" value="Genomic_DNA"/>
</dbReference>
<protein>
    <submittedName>
        <fullName evidence="3">PQQ-binding-like beta-propeller repeat protein</fullName>
    </submittedName>
</protein>
<dbReference type="Gene3D" id="2.40.10.480">
    <property type="match status" value="1"/>
</dbReference>
<dbReference type="InterPro" id="IPR018391">
    <property type="entry name" value="PQQ_b-propeller_rpt"/>
</dbReference>
<dbReference type="InterPro" id="IPR002372">
    <property type="entry name" value="PQQ_rpt_dom"/>
</dbReference>
<dbReference type="SMART" id="SM00564">
    <property type="entry name" value="PQQ"/>
    <property type="match status" value="7"/>
</dbReference>
<dbReference type="SUPFAM" id="SSF50998">
    <property type="entry name" value="Quinoprotein alcohol dehydrogenase-like"/>
    <property type="match status" value="2"/>
</dbReference>
<dbReference type="Gene3D" id="2.130.10.10">
    <property type="entry name" value="YVTN repeat-like/Quinoprotein amine dehydrogenase"/>
    <property type="match status" value="2"/>
</dbReference>
<dbReference type="InterPro" id="IPR011047">
    <property type="entry name" value="Quinoprotein_ADH-like_sf"/>
</dbReference>
<sequence length="438" mass="46021">MTLNRPGRFLCGAAMALMALGLEASAPAMFRGDAAHTGVYASAPPTLASTAWTFRTGAKVLSSPVVSEGVLFVGSADHRLYALDAKSGALKWRFQAAGAIASSPAVAEGRVIFSSLDGLIHGLDVATGKSVWSFRTEGERRFTAPGIHGAQPRTELMPDPFDVFLSSPAVAGGLVIVGSGDQHVYALDAATGALRWKRRTGGVVHASPAVAGGRVFIGSFDRTLYALDAATGAIHWTFQTGDDPELHNQVGIASSAAVAEGRVFFGCRDGHFYALDAATGKLLWKHDNRKGWVIASPAVQGGRVYFPTSDGQRFKALEAATGRGVFDQPMKAVSFSSPALAGNRLLFGTSDGWLHLMDRDTGAEVAAFQTEGCRQNGKKYLDAEGRMIGSALYPDGTLDGMVIGLDRMFSLGSILSSPVVAEGLVYVGSTDGTVYALR</sequence>
<dbReference type="AlphaFoldDB" id="A0A936F4R9"/>
<name>A0A936F4R9_9BACT</name>
<feature type="chain" id="PRO_5036897827" evidence="1">
    <location>
        <begin position="29"/>
        <end position="438"/>
    </location>
</feature>
<dbReference type="Pfam" id="PF13360">
    <property type="entry name" value="PQQ_2"/>
    <property type="match status" value="2"/>
</dbReference>
<organism evidence="3 4">
    <name type="scientific">Candidatus Geothrix odensensis</name>
    <dbReference type="NCBI Taxonomy" id="2954440"/>
    <lineage>
        <taxon>Bacteria</taxon>
        <taxon>Pseudomonadati</taxon>
        <taxon>Acidobacteriota</taxon>
        <taxon>Holophagae</taxon>
        <taxon>Holophagales</taxon>
        <taxon>Holophagaceae</taxon>
        <taxon>Geothrix</taxon>
    </lineage>
</organism>
<gene>
    <name evidence="3" type="ORF">IPN91_15665</name>
</gene>
<proteinExistence type="predicted"/>
<feature type="domain" description="Pyrrolo-quinoline quinone repeat" evidence="2">
    <location>
        <begin position="166"/>
        <end position="286"/>
    </location>
</feature>
<feature type="domain" description="Pyrrolo-quinoline quinone repeat" evidence="2">
    <location>
        <begin position="50"/>
        <end position="138"/>
    </location>
</feature>
<evidence type="ECO:0000313" key="4">
    <source>
        <dbReference type="Proteomes" id="UP000709959"/>
    </source>
</evidence>
<reference evidence="3 4" key="1">
    <citation type="submission" date="2020-10" db="EMBL/GenBank/DDBJ databases">
        <title>Connecting structure to function with the recovery of over 1000 high-quality activated sludge metagenome-assembled genomes encoding full-length rRNA genes using long-read sequencing.</title>
        <authorList>
            <person name="Singleton C.M."/>
            <person name="Petriglieri F."/>
            <person name="Kristensen J.M."/>
            <person name="Kirkegaard R.H."/>
            <person name="Michaelsen T.Y."/>
            <person name="Andersen M.H."/>
            <person name="Karst S.M."/>
            <person name="Dueholm M.S."/>
            <person name="Nielsen P.H."/>
            <person name="Albertsen M."/>
        </authorList>
    </citation>
    <scope>NUCLEOTIDE SEQUENCE [LARGE SCALE GENOMIC DNA]</scope>
    <source>
        <strain evidence="3">OdNE_18-Q3-R46-58_MAXAC.008</strain>
    </source>
</reference>
<dbReference type="InterPro" id="IPR015943">
    <property type="entry name" value="WD40/YVTN_repeat-like_dom_sf"/>
</dbReference>
<accession>A0A936F4R9</accession>
<evidence type="ECO:0000256" key="1">
    <source>
        <dbReference type="SAM" id="SignalP"/>
    </source>
</evidence>
<dbReference type="Proteomes" id="UP000709959">
    <property type="component" value="Unassembled WGS sequence"/>
</dbReference>
<dbReference type="PANTHER" id="PTHR34512:SF30">
    <property type="entry name" value="OUTER MEMBRANE PROTEIN ASSEMBLY FACTOR BAMB"/>
    <property type="match status" value="1"/>
</dbReference>
<comment type="caution">
    <text evidence="3">The sequence shown here is derived from an EMBL/GenBank/DDBJ whole genome shotgun (WGS) entry which is preliminary data.</text>
</comment>
<evidence type="ECO:0000259" key="2">
    <source>
        <dbReference type="Pfam" id="PF13360"/>
    </source>
</evidence>
<dbReference type="PANTHER" id="PTHR34512">
    <property type="entry name" value="CELL SURFACE PROTEIN"/>
    <property type="match status" value="1"/>
</dbReference>
<evidence type="ECO:0000313" key="3">
    <source>
        <dbReference type="EMBL" id="MBK8574016.1"/>
    </source>
</evidence>
<feature type="signal peptide" evidence="1">
    <location>
        <begin position="1"/>
        <end position="28"/>
    </location>
</feature>
<keyword evidence="1" id="KW-0732">Signal</keyword>